<organism evidence="1 2">
    <name type="scientific">Fusarium decemcellulare</name>
    <dbReference type="NCBI Taxonomy" id="57161"/>
    <lineage>
        <taxon>Eukaryota</taxon>
        <taxon>Fungi</taxon>
        <taxon>Dikarya</taxon>
        <taxon>Ascomycota</taxon>
        <taxon>Pezizomycotina</taxon>
        <taxon>Sordariomycetes</taxon>
        <taxon>Hypocreomycetidae</taxon>
        <taxon>Hypocreales</taxon>
        <taxon>Nectriaceae</taxon>
        <taxon>Fusarium</taxon>
        <taxon>Fusarium decemcellulare species complex</taxon>
    </lineage>
</organism>
<dbReference type="Proteomes" id="UP001148629">
    <property type="component" value="Unassembled WGS sequence"/>
</dbReference>
<keyword evidence="2" id="KW-1185">Reference proteome</keyword>
<evidence type="ECO:0000313" key="1">
    <source>
        <dbReference type="EMBL" id="KAJ3542114.1"/>
    </source>
</evidence>
<proteinExistence type="predicted"/>
<protein>
    <submittedName>
        <fullName evidence="1">Uncharacterized protein</fullName>
    </submittedName>
</protein>
<gene>
    <name evidence="1" type="ORF">NM208_g4272</name>
</gene>
<name>A0ACC1SL98_9HYPO</name>
<sequence length="672" mass="74539">MTAIGFFIDIAGLSYRTGDIADVTSPSFEYSYEPGEGVTFAIGNLVLGSCVGKAITTVSDLVPRDATPFEHRLVNRARLLFSLNPGQGFEQPVSINTGAENVVNKYASDIDLNSECLSDLDEPLKKICMELGLSPNSIPHTRNHLRREASGFKVLRDLQIQSPDGGYVLSDVYLPLQPNERFPVLVSCTLYGRRVPWGGPDLGDQQDIFHFEQAEDHWHSTAEGKEVEVRELGPWQGNFTTQRGIENIATLNAFSYVPHGYAMVKIDPRGVSQTPGASGRMKPQGLKSFVPFGTDIDPDREATFIGGVPSTRYMQNRFAQVRGVSSKWPDHIDVETLMQDNTTYNAFWEAFQSNPGDSKDIPCFLAASQIFMIHGWGAYEAWMARSPTLTHLQVVDCGYYSWASQESAFKILQFLNHHLKTTDCAAPEPVRNQMRLGEQGWYWRKERNWPVPGTRYTKWYLNTEKGLSTTPLPTTRPEVRVSYPACSPPTGKSGISFHSPTLNEDTEMAGHFVAALSISSSAPDADIVVMLWAVDASGVVVAYGAHGEPEPLAKGFLRASHRKTDPKRSLPWRPFHTPSEADLAELRGKDHVVGIEVEMMPAAARIKAGWSLRLDICPSEDQPDIPPAPMRHWYGETQGRNAIDAVHVGGNRVNFIQCPVVPTHYGYPNCMV</sequence>
<dbReference type="EMBL" id="JANRMS010000313">
    <property type="protein sequence ID" value="KAJ3542114.1"/>
    <property type="molecule type" value="Genomic_DNA"/>
</dbReference>
<accession>A0ACC1SL98</accession>
<evidence type="ECO:0000313" key="2">
    <source>
        <dbReference type="Proteomes" id="UP001148629"/>
    </source>
</evidence>
<comment type="caution">
    <text evidence="1">The sequence shown here is derived from an EMBL/GenBank/DDBJ whole genome shotgun (WGS) entry which is preliminary data.</text>
</comment>
<reference evidence="1" key="1">
    <citation type="submission" date="2022-08" db="EMBL/GenBank/DDBJ databases">
        <title>Genome Sequence of Fusarium decemcellulare.</title>
        <authorList>
            <person name="Buettner E."/>
        </authorList>
    </citation>
    <scope>NUCLEOTIDE SEQUENCE</scope>
    <source>
        <strain evidence="1">Babe19</strain>
    </source>
</reference>